<evidence type="ECO:0000313" key="2">
    <source>
        <dbReference type="Proteomes" id="UP000504636"/>
    </source>
</evidence>
<evidence type="ECO:0000313" key="3">
    <source>
        <dbReference type="RefSeq" id="XP_033581319.1"/>
    </source>
</evidence>
<dbReference type="AlphaFoldDB" id="A0A6A6Z2E9"/>
<reference evidence="1 3" key="1">
    <citation type="journal article" date="2020" name="Stud. Mycol.">
        <title>101 Dothideomycetes genomes: a test case for predicting lifestyles and emergence of pathogens.</title>
        <authorList>
            <person name="Haridas S."/>
            <person name="Albert R."/>
            <person name="Binder M."/>
            <person name="Bloem J."/>
            <person name="Labutti K."/>
            <person name="Salamov A."/>
            <person name="Andreopoulos B."/>
            <person name="Baker S."/>
            <person name="Barry K."/>
            <person name="Bills G."/>
            <person name="Bluhm B."/>
            <person name="Cannon C."/>
            <person name="Castanera R."/>
            <person name="Culley D."/>
            <person name="Daum C."/>
            <person name="Ezra D."/>
            <person name="Gonzalez J."/>
            <person name="Henrissat B."/>
            <person name="Kuo A."/>
            <person name="Liang C."/>
            <person name="Lipzen A."/>
            <person name="Lutzoni F."/>
            <person name="Magnuson J."/>
            <person name="Mondo S."/>
            <person name="Nolan M."/>
            <person name="Ohm R."/>
            <person name="Pangilinan J."/>
            <person name="Park H.-J."/>
            <person name="Ramirez L."/>
            <person name="Alfaro M."/>
            <person name="Sun H."/>
            <person name="Tritt A."/>
            <person name="Yoshinaga Y."/>
            <person name="Zwiers L.-H."/>
            <person name="Turgeon B."/>
            <person name="Goodwin S."/>
            <person name="Spatafora J."/>
            <person name="Crous P."/>
            <person name="Grigoriev I."/>
        </authorList>
    </citation>
    <scope>NUCLEOTIDE SEQUENCE</scope>
    <source>
        <strain evidence="1 3">CBS 304.34</strain>
    </source>
</reference>
<reference evidence="3" key="2">
    <citation type="submission" date="2020-04" db="EMBL/GenBank/DDBJ databases">
        <authorList>
            <consortium name="NCBI Genome Project"/>
        </authorList>
    </citation>
    <scope>NUCLEOTIDE SEQUENCE</scope>
    <source>
        <strain evidence="3">CBS 304.34</strain>
    </source>
</reference>
<organism evidence="1">
    <name type="scientific">Mytilinidion resinicola</name>
    <dbReference type="NCBI Taxonomy" id="574789"/>
    <lineage>
        <taxon>Eukaryota</taxon>
        <taxon>Fungi</taxon>
        <taxon>Dikarya</taxon>
        <taxon>Ascomycota</taxon>
        <taxon>Pezizomycotina</taxon>
        <taxon>Dothideomycetes</taxon>
        <taxon>Pleosporomycetidae</taxon>
        <taxon>Mytilinidiales</taxon>
        <taxon>Mytilinidiaceae</taxon>
        <taxon>Mytilinidion</taxon>
    </lineage>
</organism>
<accession>A0A6A6Z2E9</accession>
<reference evidence="3" key="3">
    <citation type="submission" date="2025-04" db="UniProtKB">
        <authorList>
            <consortium name="RefSeq"/>
        </authorList>
    </citation>
    <scope>IDENTIFICATION</scope>
    <source>
        <strain evidence="3">CBS 304.34</strain>
    </source>
</reference>
<protein>
    <submittedName>
        <fullName evidence="1 3">Uncharacterized protein</fullName>
    </submittedName>
</protein>
<dbReference type="Proteomes" id="UP000504636">
    <property type="component" value="Unplaced"/>
</dbReference>
<dbReference type="RefSeq" id="XP_033581319.1">
    <property type="nucleotide sequence ID" value="XM_033725121.1"/>
</dbReference>
<evidence type="ECO:0000313" key="1">
    <source>
        <dbReference type="EMBL" id="KAF2814355.1"/>
    </source>
</evidence>
<dbReference type="GeneID" id="54466014"/>
<name>A0A6A6Z2E9_9PEZI</name>
<keyword evidence="2" id="KW-1185">Reference proteome</keyword>
<sequence length="153" mass="17413">MRRCLHAGFRQGIKSLLEMLVTSDLITYPTEDLPEIRWQNKASQPIFVHSSNYEQVLHNSGNAATDHSTASCELCKLFIKTLRPLDAPEEGPSVSVEVSWHESYHFVVRRADYSGGREIVIDESWEDCVPRKKSLAHPDSSSDILRKLLQHPQ</sequence>
<dbReference type="EMBL" id="MU003695">
    <property type="protein sequence ID" value="KAF2814355.1"/>
    <property type="molecule type" value="Genomic_DNA"/>
</dbReference>
<gene>
    <name evidence="1 3" type="ORF">BDZ99DRAFT_516956</name>
</gene>
<proteinExistence type="predicted"/>